<dbReference type="InterPro" id="IPR021279">
    <property type="entry name" value="DUF2721"/>
</dbReference>
<name>A0ABQ4PT56_9PROT</name>
<keyword evidence="1" id="KW-0472">Membrane</keyword>
<organism evidence="2 3">
    <name type="scientific">Candidatus Phycosocius spiralis</name>
    <dbReference type="NCBI Taxonomy" id="2815099"/>
    <lineage>
        <taxon>Bacteria</taxon>
        <taxon>Pseudomonadati</taxon>
        <taxon>Pseudomonadota</taxon>
        <taxon>Alphaproteobacteria</taxon>
        <taxon>Caulobacterales</taxon>
        <taxon>Caulobacterales incertae sedis</taxon>
        <taxon>Candidatus Phycosocius</taxon>
    </lineage>
</organism>
<evidence type="ECO:0000256" key="1">
    <source>
        <dbReference type="SAM" id="Phobius"/>
    </source>
</evidence>
<dbReference type="EMBL" id="BPFZ01000001">
    <property type="protein sequence ID" value="GIU66166.1"/>
    <property type="molecule type" value="Genomic_DNA"/>
</dbReference>
<evidence type="ECO:0000313" key="2">
    <source>
        <dbReference type="EMBL" id="GIU66166.1"/>
    </source>
</evidence>
<dbReference type="Pfam" id="PF11026">
    <property type="entry name" value="DUF2721"/>
    <property type="match status" value="1"/>
</dbReference>
<protein>
    <recommendedName>
        <fullName evidence="4">DUF2721 domain-containing protein</fullName>
    </recommendedName>
</protein>
<reference evidence="2" key="1">
    <citation type="submission" date="2021-05" db="EMBL/GenBank/DDBJ databases">
        <authorList>
            <person name="Tanabe Y."/>
        </authorList>
    </citation>
    <scope>NUCLEOTIDE SEQUENCE</scope>
    <source>
        <strain evidence="2">BOTRYCO-1</strain>
    </source>
</reference>
<keyword evidence="1" id="KW-0812">Transmembrane</keyword>
<comment type="caution">
    <text evidence="2">The sequence shown here is derived from an EMBL/GenBank/DDBJ whole genome shotgun (WGS) entry which is preliminary data.</text>
</comment>
<sequence length="156" mass="17319">MQTPSSHDIVQIIQLSIAPVFLIAGIGTLLNVLTSRLARVVDRGRVIEHMLAASSDQHDHANRHLNELRILDKRMTWIHNAIMLSTLAILLVCLLIVTLFSVELIAIDLSRIVAILFIATMASLIGGLTCFLIEISYARKSLRVRAELLVSKSPKF</sequence>
<feature type="transmembrane region" description="Helical" evidence="1">
    <location>
        <begin position="112"/>
        <end position="133"/>
    </location>
</feature>
<proteinExistence type="predicted"/>
<dbReference type="Proteomes" id="UP001161064">
    <property type="component" value="Unassembled WGS sequence"/>
</dbReference>
<gene>
    <name evidence="2" type="ORF">PsB1_0320</name>
</gene>
<keyword evidence="1" id="KW-1133">Transmembrane helix</keyword>
<accession>A0ABQ4PT56</accession>
<evidence type="ECO:0000313" key="3">
    <source>
        <dbReference type="Proteomes" id="UP001161064"/>
    </source>
</evidence>
<evidence type="ECO:0008006" key="4">
    <source>
        <dbReference type="Google" id="ProtNLM"/>
    </source>
</evidence>
<dbReference type="RefSeq" id="WP_284358632.1">
    <property type="nucleotide sequence ID" value="NZ_BPFZ01000001.1"/>
</dbReference>
<keyword evidence="3" id="KW-1185">Reference proteome</keyword>
<feature type="transmembrane region" description="Helical" evidence="1">
    <location>
        <begin position="12"/>
        <end position="33"/>
    </location>
</feature>
<feature type="transmembrane region" description="Helical" evidence="1">
    <location>
        <begin position="77"/>
        <end position="100"/>
    </location>
</feature>
<reference evidence="2" key="2">
    <citation type="journal article" date="2023" name="ISME Commun">
        <title>Characterization of a bloom-associated alphaproteobacterial lineage, 'Candidatus Phycosocius': insights into freshwater algal-bacterial interactions.</title>
        <authorList>
            <person name="Tanabe Y."/>
            <person name="Yamaguchi H."/>
            <person name="Yoshida M."/>
            <person name="Kai A."/>
            <person name="Okazaki Y."/>
        </authorList>
    </citation>
    <scope>NUCLEOTIDE SEQUENCE</scope>
    <source>
        <strain evidence="2">BOTRYCO-1</strain>
    </source>
</reference>